<dbReference type="Gene3D" id="1.25.40.340">
    <property type="match status" value="1"/>
</dbReference>
<evidence type="ECO:0000256" key="8">
    <source>
        <dbReference type="ARBA" id="ARBA00022840"/>
    </source>
</evidence>
<name>A0ABD1DM65_CULPP</name>
<comment type="function">
    <text evidence="11">Catalyzes both the phosphorylation of dihydroxyacetone and of glyceraldehyde, and the splitting of ribonucleoside diphosphate-X compounds among which FAD is the best substrate. Represses IFIH1-mediated cellular antiviral response.</text>
</comment>
<comment type="subunit">
    <text evidence="12">Homodimer. Interacts with IFIH1 (via the CARD domains), the interaction is inhibited by viral infection.</text>
</comment>
<dbReference type="SUPFAM" id="SSF82549">
    <property type="entry name" value="DAK1/DegV-like"/>
    <property type="match status" value="1"/>
</dbReference>
<organism evidence="18 19">
    <name type="scientific">Culex pipiens pipiens</name>
    <name type="common">Northern house mosquito</name>
    <dbReference type="NCBI Taxonomy" id="38569"/>
    <lineage>
        <taxon>Eukaryota</taxon>
        <taxon>Metazoa</taxon>
        <taxon>Ecdysozoa</taxon>
        <taxon>Arthropoda</taxon>
        <taxon>Hexapoda</taxon>
        <taxon>Insecta</taxon>
        <taxon>Pterygota</taxon>
        <taxon>Neoptera</taxon>
        <taxon>Endopterygota</taxon>
        <taxon>Diptera</taxon>
        <taxon>Nematocera</taxon>
        <taxon>Culicoidea</taxon>
        <taxon>Culicidae</taxon>
        <taxon>Culicinae</taxon>
        <taxon>Culicini</taxon>
        <taxon>Culex</taxon>
        <taxon>Culex</taxon>
    </lineage>
</organism>
<evidence type="ECO:0000256" key="14">
    <source>
        <dbReference type="ARBA" id="ARBA00048526"/>
    </source>
</evidence>
<evidence type="ECO:0000256" key="15">
    <source>
        <dbReference type="ARBA" id="ARBA00048898"/>
    </source>
</evidence>
<keyword evidence="5" id="KW-0808">Transferase</keyword>
<comment type="catalytic activity">
    <reaction evidence="15">
        <text>dihydroxyacetone + ATP = dihydroxyacetone phosphate + ADP + H(+)</text>
        <dbReference type="Rhea" id="RHEA:15773"/>
        <dbReference type="ChEBI" id="CHEBI:15378"/>
        <dbReference type="ChEBI" id="CHEBI:16016"/>
        <dbReference type="ChEBI" id="CHEBI:30616"/>
        <dbReference type="ChEBI" id="CHEBI:57642"/>
        <dbReference type="ChEBI" id="CHEBI:456216"/>
        <dbReference type="EC" id="2.7.1.29"/>
    </reaction>
</comment>
<dbReference type="GO" id="GO:0005524">
    <property type="term" value="F:ATP binding"/>
    <property type="evidence" value="ECO:0007669"/>
    <property type="project" value="UniProtKB-KW"/>
</dbReference>
<gene>
    <name evidence="18" type="ORF">pipiens_007386</name>
</gene>
<keyword evidence="7" id="KW-0418">Kinase</keyword>
<dbReference type="PANTHER" id="PTHR28629">
    <property type="entry name" value="TRIOKINASE/FMN CYCLASE"/>
    <property type="match status" value="1"/>
</dbReference>
<dbReference type="InterPro" id="IPR050861">
    <property type="entry name" value="Dihydroxyacetone_Kinase"/>
</dbReference>
<evidence type="ECO:0000256" key="5">
    <source>
        <dbReference type="ARBA" id="ARBA00022679"/>
    </source>
</evidence>
<comment type="catalytic activity">
    <reaction evidence="14">
        <text>FAD = riboflavin cyclic-4',5'-phosphate + AMP + H(+)</text>
        <dbReference type="Rhea" id="RHEA:13729"/>
        <dbReference type="ChEBI" id="CHEBI:15378"/>
        <dbReference type="ChEBI" id="CHEBI:57692"/>
        <dbReference type="ChEBI" id="CHEBI:76202"/>
        <dbReference type="ChEBI" id="CHEBI:456215"/>
        <dbReference type="EC" id="4.6.1.15"/>
    </reaction>
</comment>
<evidence type="ECO:0000256" key="11">
    <source>
        <dbReference type="ARBA" id="ARBA00045490"/>
    </source>
</evidence>
<reference evidence="18 19" key="1">
    <citation type="submission" date="2024-05" db="EMBL/GenBank/DDBJ databases">
        <title>Culex pipiens pipiens assembly and annotation.</title>
        <authorList>
            <person name="Alout H."/>
            <person name="Durand T."/>
        </authorList>
    </citation>
    <scope>NUCLEOTIDE SEQUENCE [LARGE SCALE GENOMIC DNA]</scope>
    <source>
        <strain evidence="18">HA-2024</strain>
        <tissue evidence="18">Whole body</tissue>
    </source>
</reference>
<dbReference type="InterPro" id="IPR004007">
    <property type="entry name" value="DhaL_dom"/>
</dbReference>
<keyword evidence="19" id="KW-1185">Reference proteome</keyword>
<evidence type="ECO:0000256" key="7">
    <source>
        <dbReference type="ARBA" id="ARBA00022777"/>
    </source>
</evidence>
<evidence type="ECO:0000256" key="6">
    <source>
        <dbReference type="ARBA" id="ARBA00022741"/>
    </source>
</evidence>
<dbReference type="PANTHER" id="PTHR28629:SF4">
    <property type="entry name" value="TRIOKINASE_FMN CYCLASE"/>
    <property type="match status" value="1"/>
</dbReference>
<dbReference type="PROSITE" id="PS51481">
    <property type="entry name" value="DHAK"/>
    <property type="match status" value="1"/>
</dbReference>
<evidence type="ECO:0000256" key="9">
    <source>
        <dbReference type="ARBA" id="ARBA00023285"/>
    </source>
</evidence>
<keyword evidence="6" id="KW-0547">Nucleotide-binding</keyword>
<dbReference type="PROSITE" id="PS51480">
    <property type="entry name" value="DHAL"/>
    <property type="match status" value="1"/>
</dbReference>
<feature type="domain" description="DhaK" evidence="17">
    <location>
        <begin position="26"/>
        <end position="347"/>
    </location>
</feature>
<dbReference type="GO" id="GO:0034012">
    <property type="term" value="F:FAD-AMP lyase (cyclizing) activity"/>
    <property type="evidence" value="ECO:0007669"/>
    <property type="project" value="UniProtKB-EC"/>
</dbReference>
<dbReference type="GO" id="GO:0004371">
    <property type="term" value="F:glycerone kinase activity"/>
    <property type="evidence" value="ECO:0007669"/>
    <property type="project" value="UniProtKB-EC"/>
</dbReference>
<dbReference type="Gene3D" id="3.30.1180.20">
    <property type="entry name" value="Dihydroxyacetone kinase, domain 2"/>
    <property type="match status" value="1"/>
</dbReference>
<dbReference type="GO" id="GO:0050354">
    <property type="term" value="F:triokinase activity"/>
    <property type="evidence" value="ECO:0007669"/>
    <property type="project" value="UniProtKB-EC"/>
</dbReference>
<feature type="domain" description="DhaL" evidence="16">
    <location>
        <begin position="388"/>
        <end position="597"/>
    </location>
</feature>
<sequence>MHVCFADYHYRLQPRPQHTASPAHKMSLTSVGTSLSGLIATHNGLQLLTPGCNSVTRLDNDPSDGKVKLLSGGGSGHEPAHAGYVGAGMLSGAICGDIFSSPSVASILDCLRTVAVGRDDARVIFIVKNYTGDRLNFGLAVERARVGLGYGDDVRMLLVDDDCSIERGQVRASVGKRGLAGVVLVHKILGAMAEDGVGLDEVHGFGEGLVRNLGTIGFTFRAVGDRLENVEIGKGIHGEPGVYTMPACGDFEGIVEFLLKKLEKCVPKAAEVVLMVNNLGGTSEFLMGIFLKSLLDKVKQSYTVKRTYCGTFLSSLDQAGISVTLLNLGYSPKLLQYLDYEVSVPSMLFGRKRCNLPPSAVATVSPIEVLQSSSGVPTCTITEQFGAKLASTVITFVCEALISCKDMLNTIDKEAGDGDTGSTISRGAQAILDQLNANKLDLTHPANLLQQISIILERDMGGSSGALYSLFFQGASKIFTEGGDQRVTLNLWRQALTAGNDTIAKYALTQLGDRTMLDPLREGELAMKGALEGGKATLEAVECFTKGCEEAARATQHMVARAGRASYAASSGEGDRKYQHPDPGAHAVSIWARALLEACKQVIVVL</sequence>
<evidence type="ECO:0000313" key="18">
    <source>
        <dbReference type="EMBL" id="KAL1400489.1"/>
    </source>
</evidence>
<keyword evidence="8" id="KW-0067">ATP-binding</keyword>
<dbReference type="AlphaFoldDB" id="A0ABD1DM65"/>
<evidence type="ECO:0000256" key="3">
    <source>
        <dbReference type="ARBA" id="ARBA00012578"/>
    </source>
</evidence>
<dbReference type="Pfam" id="PF02733">
    <property type="entry name" value="Dak1"/>
    <property type="match status" value="1"/>
</dbReference>
<comment type="catalytic activity">
    <reaction evidence="13">
        <text>D-glyceraldehyde + ATP = D-glyceraldehyde 3-phosphate + ADP + H(+)</text>
        <dbReference type="Rhea" id="RHEA:13941"/>
        <dbReference type="ChEBI" id="CHEBI:15378"/>
        <dbReference type="ChEBI" id="CHEBI:17378"/>
        <dbReference type="ChEBI" id="CHEBI:30616"/>
        <dbReference type="ChEBI" id="CHEBI:59776"/>
        <dbReference type="ChEBI" id="CHEBI:456216"/>
        <dbReference type="EC" id="2.7.1.28"/>
    </reaction>
</comment>
<dbReference type="FunFam" id="1.25.40.340:FF:000002">
    <property type="entry name" value="Dihydroxyacetone kinase, L subunit"/>
    <property type="match status" value="1"/>
</dbReference>
<dbReference type="EC" id="2.7.1.29" evidence="1"/>
<evidence type="ECO:0000256" key="12">
    <source>
        <dbReference type="ARBA" id="ARBA00046681"/>
    </source>
</evidence>
<dbReference type="SMART" id="SM01120">
    <property type="entry name" value="Dak2"/>
    <property type="match status" value="1"/>
</dbReference>
<proteinExistence type="predicted"/>
<evidence type="ECO:0000259" key="17">
    <source>
        <dbReference type="PROSITE" id="PS51481"/>
    </source>
</evidence>
<dbReference type="Gene3D" id="3.40.50.10440">
    <property type="entry name" value="Dihydroxyacetone kinase, domain 1"/>
    <property type="match status" value="1"/>
</dbReference>
<dbReference type="EC" id="4.6.1.15" evidence="3"/>
<evidence type="ECO:0000259" key="16">
    <source>
        <dbReference type="PROSITE" id="PS51480"/>
    </source>
</evidence>
<dbReference type="InterPro" id="IPR036117">
    <property type="entry name" value="DhaL_dom_sf"/>
</dbReference>
<evidence type="ECO:0000256" key="4">
    <source>
        <dbReference type="ARBA" id="ARBA00018932"/>
    </source>
</evidence>
<dbReference type="EMBL" id="JBEHCU010005233">
    <property type="protein sequence ID" value="KAL1400489.1"/>
    <property type="molecule type" value="Genomic_DNA"/>
</dbReference>
<evidence type="ECO:0000313" key="19">
    <source>
        <dbReference type="Proteomes" id="UP001562425"/>
    </source>
</evidence>
<evidence type="ECO:0000256" key="1">
    <source>
        <dbReference type="ARBA" id="ARBA00012107"/>
    </source>
</evidence>
<keyword evidence="9" id="KW-0170">Cobalt</keyword>
<protein>
    <recommendedName>
        <fullName evidence="4">Triokinase/FMN cyclase</fullName>
        <ecNumber evidence="2">2.7.1.28</ecNumber>
        <ecNumber evidence="1">2.7.1.29</ecNumber>
        <ecNumber evidence="3">4.6.1.15</ecNumber>
    </recommendedName>
    <alternativeName>
        <fullName evidence="10">Bifunctional ATP-dependent dihydroxyacetone kinase/FAD-AMP lyase (cyclizing)</fullName>
    </alternativeName>
</protein>
<comment type="caution">
    <text evidence="18">The sequence shown here is derived from an EMBL/GenBank/DDBJ whole genome shotgun (WGS) entry which is preliminary data.</text>
</comment>
<dbReference type="Pfam" id="PF02734">
    <property type="entry name" value="Dak2"/>
    <property type="match status" value="1"/>
</dbReference>
<dbReference type="InterPro" id="IPR004006">
    <property type="entry name" value="DhaK_dom"/>
</dbReference>
<dbReference type="Proteomes" id="UP001562425">
    <property type="component" value="Unassembled WGS sequence"/>
</dbReference>
<dbReference type="SUPFAM" id="SSF101473">
    <property type="entry name" value="DhaL-like"/>
    <property type="match status" value="1"/>
</dbReference>
<dbReference type="FunFam" id="3.40.50.10440:FF:000001">
    <property type="entry name" value="Dihydroxyacetone kinase, DhaK subunit"/>
    <property type="match status" value="1"/>
</dbReference>
<evidence type="ECO:0000256" key="10">
    <source>
        <dbReference type="ARBA" id="ARBA00032426"/>
    </source>
</evidence>
<evidence type="ECO:0000256" key="13">
    <source>
        <dbReference type="ARBA" id="ARBA00047974"/>
    </source>
</evidence>
<dbReference type="EC" id="2.7.1.28" evidence="2"/>
<evidence type="ECO:0000256" key="2">
    <source>
        <dbReference type="ARBA" id="ARBA00012110"/>
    </source>
</evidence>
<accession>A0ABD1DM65</accession>